<dbReference type="AlphaFoldDB" id="A0A1A9VNK7"/>
<sequence>MTNSGYAFHQHIEYEFLKEKEQELNKSVSLPAFGKTISKFLVDCVKNVRYIKSAISFVTSYVINRTEKKVQQKEKEQEKVQQEEEEDVSTYSVNELIVWLVMHLVKRTAHPFNQTTDRSTDGPTNIR</sequence>
<dbReference type="EnsemblMetazoa" id="GAUT042680-RA">
    <property type="protein sequence ID" value="GAUT042680-PA"/>
    <property type="gene ID" value="GAUT042680"/>
</dbReference>
<evidence type="ECO:0000313" key="1">
    <source>
        <dbReference type="EnsemblMetazoa" id="GAUT042680-PA"/>
    </source>
</evidence>
<organism evidence="1 2">
    <name type="scientific">Glossina austeni</name>
    <name type="common">Savannah tsetse fly</name>
    <dbReference type="NCBI Taxonomy" id="7395"/>
    <lineage>
        <taxon>Eukaryota</taxon>
        <taxon>Metazoa</taxon>
        <taxon>Ecdysozoa</taxon>
        <taxon>Arthropoda</taxon>
        <taxon>Hexapoda</taxon>
        <taxon>Insecta</taxon>
        <taxon>Pterygota</taxon>
        <taxon>Neoptera</taxon>
        <taxon>Endopterygota</taxon>
        <taxon>Diptera</taxon>
        <taxon>Brachycera</taxon>
        <taxon>Muscomorpha</taxon>
        <taxon>Hippoboscoidea</taxon>
        <taxon>Glossinidae</taxon>
        <taxon>Glossina</taxon>
    </lineage>
</organism>
<dbReference type="Proteomes" id="UP000078200">
    <property type="component" value="Unassembled WGS sequence"/>
</dbReference>
<evidence type="ECO:0000313" key="2">
    <source>
        <dbReference type="Proteomes" id="UP000078200"/>
    </source>
</evidence>
<reference evidence="1" key="1">
    <citation type="submission" date="2020-05" db="UniProtKB">
        <authorList>
            <consortium name="EnsemblMetazoa"/>
        </authorList>
    </citation>
    <scope>IDENTIFICATION</scope>
    <source>
        <strain evidence="1">TTRI</strain>
    </source>
</reference>
<name>A0A1A9VNK7_GLOAU</name>
<protein>
    <submittedName>
        <fullName evidence="1">Uncharacterized protein</fullName>
    </submittedName>
</protein>
<accession>A0A1A9VNK7</accession>
<proteinExistence type="predicted"/>
<keyword evidence="2" id="KW-1185">Reference proteome</keyword>
<dbReference type="VEuPathDB" id="VectorBase:GAUT042680"/>